<evidence type="ECO:0000313" key="3">
    <source>
        <dbReference type="Proteomes" id="UP000442990"/>
    </source>
</evidence>
<reference evidence="2 3" key="1">
    <citation type="submission" date="2019-09" db="EMBL/GenBank/DDBJ databases">
        <title>Isolation and identification of active actinomycetes.</title>
        <authorList>
            <person name="Yu Z."/>
            <person name="Han C."/>
            <person name="Yu B."/>
        </authorList>
    </citation>
    <scope>NUCLEOTIDE SEQUENCE [LARGE SCALE GENOMIC DNA]</scope>
    <source>
        <strain evidence="2 3">NEAU-H2</strain>
    </source>
</reference>
<dbReference type="Pfam" id="PF19692">
    <property type="entry name" value="DUF6193"/>
    <property type="match status" value="1"/>
</dbReference>
<proteinExistence type="predicted"/>
<protein>
    <submittedName>
        <fullName evidence="2">Uncharacterized protein</fullName>
    </submittedName>
</protein>
<gene>
    <name evidence="2" type="ORF">F8144_03620</name>
</gene>
<evidence type="ECO:0000256" key="1">
    <source>
        <dbReference type="SAM" id="MobiDB-lite"/>
    </source>
</evidence>
<dbReference type="InterPro" id="IPR045682">
    <property type="entry name" value="DUF6193"/>
</dbReference>
<dbReference type="AlphaFoldDB" id="A0A7J5DN23"/>
<evidence type="ECO:0000313" key="2">
    <source>
        <dbReference type="EMBL" id="KAB1990152.1"/>
    </source>
</evidence>
<dbReference type="RefSeq" id="WP_151467746.1">
    <property type="nucleotide sequence ID" value="NZ_WBKG01000002.1"/>
</dbReference>
<feature type="compositionally biased region" description="Polar residues" evidence="1">
    <location>
        <begin position="1"/>
        <end position="10"/>
    </location>
</feature>
<sequence>MNPSSRASQQPPLPPKPVMPDAAAARRHGPAAVVEAQWLSIQLAWQWKRDVHEIRSPGRPYPGIVPLLKAAAAAPRLRRLYPFTSHFALLFSSHTSYPWTVQAGPIEPLDNGSFRVHRRDPSTVIGEFGTAEEAVDLVVKLLPADFEPVITVPADNRA</sequence>
<dbReference type="Proteomes" id="UP000442990">
    <property type="component" value="Unassembled WGS sequence"/>
</dbReference>
<feature type="region of interest" description="Disordered" evidence="1">
    <location>
        <begin position="1"/>
        <end position="26"/>
    </location>
</feature>
<comment type="caution">
    <text evidence="2">The sequence shown here is derived from an EMBL/GenBank/DDBJ whole genome shotgun (WGS) entry which is preliminary data.</text>
</comment>
<keyword evidence="3" id="KW-1185">Reference proteome</keyword>
<accession>A0A7J5DN23</accession>
<dbReference type="EMBL" id="WBKG01000002">
    <property type="protein sequence ID" value="KAB1990152.1"/>
    <property type="molecule type" value="Genomic_DNA"/>
</dbReference>
<organism evidence="2 3">
    <name type="scientific">Streptomyces triticiradicis</name>
    <dbReference type="NCBI Taxonomy" id="2651189"/>
    <lineage>
        <taxon>Bacteria</taxon>
        <taxon>Bacillati</taxon>
        <taxon>Actinomycetota</taxon>
        <taxon>Actinomycetes</taxon>
        <taxon>Kitasatosporales</taxon>
        <taxon>Streptomycetaceae</taxon>
        <taxon>Streptomyces</taxon>
    </lineage>
</organism>
<name>A0A7J5DN23_9ACTN</name>